<dbReference type="OrthoDB" id="2299708at2"/>
<keyword evidence="1" id="KW-0812">Transmembrane</keyword>
<protein>
    <recommendedName>
        <fullName evidence="4">Lipoprotein</fullName>
    </recommendedName>
</protein>
<evidence type="ECO:0000313" key="2">
    <source>
        <dbReference type="EMBL" id="OJG16663.1"/>
    </source>
</evidence>
<dbReference type="PROSITE" id="PS51257">
    <property type="entry name" value="PROKAR_LIPOPROTEIN"/>
    <property type="match status" value="1"/>
</dbReference>
<dbReference type="EMBL" id="JXKG01000001">
    <property type="protein sequence ID" value="OJG16663.1"/>
    <property type="molecule type" value="Genomic_DNA"/>
</dbReference>
<evidence type="ECO:0000256" key="1">
    <source>
        <dbReference type="SAM" id="Phobius"/>
    </source>
</evidence>
<dbReference type="Proteomes" id="UP000182835">
    <property type="component" value="Unassembled WGS sequence"/>
</dbReference>
<dbReference type="Pfam" id="PF11877">
    <property type="entry name" value="DUF3397"/>
    <property type="match status" value="1"/>
</dbReference>
<organism evidence="2 3">
    <name type="scientific">Enterococcus canintestini</name>
    <dbReference type="NCBI Taxonomy" id="317010"/>
    <lineage>
        <taxon>Bacteria</taxon>
        <taxon>Bacillati</taxon>
        <taxon>Bacillota</taxon>
        <taxon>Bacilli</taxon>
        <taxon>Lactobacillales</taxon>
        <taxon>Enterococcaceae</taxon>
        <taxon>Enterococcus</taxon>
    </lineage>
</organism>
<comment type="caution">
    <text evidence="2">The sequence shown here is derived from an EMBL/GenBank/DDBJ whole genome shotgun (WGS) entry which is preliminary data.</text>
</comment>
<keyword evidence="1" id="KW-0472">Membrane</keyword>
<gene>
    <name evidence="2" type="ORF">RU96_GL000130</name>
</gene>
<keyword evidence="1" id="KW-1133">Transmembrane helix</keyword>
<sequence>MEKFTPLLAFWYIFPVIVLVACNFLVTTFALTKRFKIKAPDLAVPLLFLGINQVSQATFAFSALPYFIIGLLILGIGLAIFHAYFYGELAYGRYLKMFWRLVFLLTMVFYVFIVVLSLWYFL</sequence>
<feature type="transmembrane region" description="Helical" evidence="1">
    <location>
        <begin position="67"/>
        <end position="86"/>
    </location>
</feature>
<accession>A0A1L8RA91</accession>
<proteinExistence type="predicted"/>
<feature type="transmembrane region" description="Helical" evidence="1">
    <location>
        <begin position="12"/>
        <end position="31"/>
    </location>
</feature>
<evidence type="ECO:0008006" key="4">
    <source>
        <dbReference type="Google" id="ProtNLM"/>
    </source>
</evidence>
<dbReference type="STRING" id="317010.RU96_GL000130"/>
<evidence type="ECO:0000313" key="3">
    <source>
        <dbReference type="Proteomes" id="UP000182835"/>
    </source>
</evidence>
<dbReference type="InterPro" id="IPR024515">
    <property type="entry name" value="DUF3397"/>
</dbReference>
<dbReference type="AlphaFoldDB" id="A0A1L8RA91"/>
<name>A0A1L8RA91_9ENTE</name>
<reference evidence="2 3" key="1">
    <citation type="submission" date="2014-12" db="EMBL/GenBank/DDBJ databases">
        <title>Draft genome sequences of 29 type strains of Enterococci.</title>
        <authorList>
            <person name="Zhong Z."/>
            <person name="Sun Z."/>
            <person name="Liu W."/>
            <person name="Zhang W."/>
            <person name="Zhang H."/>
        </authorList>
    </citation>
    <scope>NUCLEOTIDE SEQUENCE [LARGE SCALE GENOMIC DNA]</scope>
    <source>
        <strain evidence="2 3">DSM 21207</strain>
    </source>
</reference>
<feature type="transmembrane region" description="Helical" evidence="1">
    <location>
        <begin position="98"/>
        <end position="121"/>
    </location>
</feature>
<dbReference type="RefSeq" id="WP_071863620.1">
    <property type="nucleotide sequence ID" value="NZ_JBHLVQ010000015.1"/>
</dbReference>